<keyword evidence="4" id="KW-1185">Reference proteome</keyword>
<reference evidence="3 5" key="2">
    <citation type="submission" date="2018-06" db="EMBL/GenBank/DDBJ databases">
        <authorList>
            <consortium name="Pathogen Informatics"/>
            <person name="Doyle S."/>
        </authorList>
    </citation>
    <scope>NUCLEOTIDE SEQUENCE [LARGE SCALE GENOMIC DNA]</scope>
    <source>
        <strain evidence="3 5">NCTC12437</strain>
    </source>
</reference>
<sequence length="1055" mass="118907">MTPLFPEDGEHLTMKQGDTGDCYLIASIDCIYNSSKEGRERFKSMFHMLENGDVEVWIKRTAQSANLKPEMISVNYEHRIEQVTRDEAYDVITVGKDYLATIDQSTEGVESNSLAVKIIERLSSYYYANNWKYKPNVETSISAHNTSGRHTTTSTHFVAALLDLHAHDIEQIGNDKIIALKARWPEAPVYISLDYGQLNAQGHYHGRHGLRLDRIIPNDSIPGKFDYILVNPWNNLGTETVNDIERRNTRFCLFSKDEASNKLTWLIVNNSTVEDGQYIFANEQLKQVLSTLQQQKIEINGTLLENIVRLHKTAPGLFAIFPQLLANPPQRNAILMCLKSPSATVFDDRYQKMKQNYPVIREKANVAPAAEPARGANNPIPRKPGFEEALELAIREKAKQPGFADTARETVEQGLITYYFQGRFINLTAAGGLRSKFTQGEFTEKTIAASRVNNKLLPGGLFLTMSGNVSGLTSHGKTMLQGDYPVSRELYQQTISEYQNSNTDELLVGLYNLSLINPSTAEKFLKYAKEDLLAGRDLSEVIARQKTGPAKDWLGRQLLHNTPQPDPGIRRIADFKARLDSFPVEYDAFEEQKYNDRLAALERFAADFKRNYAHELSSSSLAQIDELVGEKKQALKKSVQTYLLAEAVLKTAAEKINYINTKFITHKVLRTIRPDKELRKANASKILNDPTVIQAERFLGYEPGESPIIKGAKQAFFEKIDAESSKQVQYLKRRAQNLVAPKIAAIHAFHYNFAGCTDLVQVQKREKAIQGQIDILVEHDAASREAANIEGALGFSRPLSKAYHEKLKEIRASARAAENNIKNESSRVIDRIITRLRNFPINFTGCKSEKEIEARREELEKQLQTIIQTPAYRNAVANGASNVQQVNNILSNQQRAIEQKSVAAIVSIRKAAAPQILASIDLKKYMDNLEDKVKRMEKDALTKPDYKIPSKKARQMYNSLEHNRRKFLEGELSVQGFKLACKTAVDIAMPDLKIHRGCKEAVYKVLNRVISIVTFGISAAITYGLTGRYNMFTPKTESEGKALDVDKAIQNIKPR</sequence>
<dbReference type="RefSeq" id="WP_058524800.1">
    <property type="nucleotide sequence ID" value="NZ_CAAAHV010000017.1"/>
</dbReference>
<keyword evidence="1" id="KW-0175">Coiled coil</keyword>
<evidence type="ECO:0000313" key="4">
    <source>
        <dbReference type="Proteomes" id="UP000054735"/>
    </source>
</evidence>
<dbReference type="Proteomes" id="UP000255066">
    <property type="component" value="Unassembled WGS sequence"/>
</dbReference>
<evidence type="ECO:0000313" key="5">
    <source>
        <dbReference type="Proteomes" id="UP000255066"/>
    </source>
</evidence>
<evidence type="ECO:0000256" key="1">
    <source>
        <dbReference type="SAM" id="Coils"/>
    </source>
</evidence>
<organism evidence="3 5">
    <name type="scientific">Legionella birminghamensis</name>
    <dbReference type="NCBI Taxonomy" id="28083"/>
    <lineage>
        <taxon>Bacteria</taxon>
        <taxon>Pseudomonadati</taxon>
        <taxon>Pseudomonadota</taxon>
        <taxon>Gammaproteobacteria</taxon>
        <taxon>Legionellales</taxon>
        <taxon>Legionellaceae</taxon>
        <taxon>Legionella</taxon>
    </lineage>
</organism>
<accession>A0A378I8E5</accession>
<proteinExistence type="predicted"/>
<dbReference type="OrthoDB" id="5635787at2"/>
<evidence type="ECO:0000313" key="2">
    <source>
        <dbReference type="EMBL" id="KTC68223.1"/>
    </source>
</evidence>
<name>A0A378I8E5_9GAMM</name>
<protein>
    <submittedName>
        <fullName evidence="3">Ninein</fullName>
    </submittedName>
</protein>
<reference evidence="2 4" key="1">
    <citation type="submission" date="2015-11" db="EMBL/GenBank/DDBJ databases">
        <title>Genomic analysis of 38 Legionella species identifies large and diverse effector repertoires.</title>
        <authorList>
            <person name="Burstein D."/>
            <person name="Amaro F."/>
            <person name="Zusman T."/>
            <person name="Lifshitz Z."/>
            <person name="Cohen O."/>
            <person name="Gilbert J.A."/>
            <person name="Pupko T."/>
            <person name="Shuman H.A."/>
            <person name="Segal G."/>
        </authorList>
    </citation>
    <scope>NUCLEOTIDE SEQUENCE [LARGE SCALE GENOMIC DNA]</scope>
    <source>
        <strain evidence="2 4">CDC#1407-AL-14</strain>
    </source>
</reference>
<evidence type="ECO:0000313" key="3">
    <source>
        <dbReference type="EMBL" id="STX31066.1"/>
    </source>
</evidence>
<feature type="coiled-coil region" evidence="1">
    <location>
        <begin position="800"/>
        <end position="869"/>
    </location>
</feature>
<gene>
    <name evidence="2" type="ORF">Lbir_2825</name>
    <name evidence="3" type="ORF">NCTC12437_00836</name>
</gene>
<dbReference type="AlphaFoldDB" id="A0A378I8E5"/>
<dbReference type="EMBL" id="LNXT01000048">
    <property type="protein sequence ID" value="KTC68223.1"/>
    <property type="molecule type" value="Genomic_DNA"/>
</dbReference>
<dbReference type="Proteomes" id="UP000054735">
    <property type="component" value="Unassembled WGS sequence"/>
</dbReference>
<dbReference type="EMBL" id="UGNW01000001">
    <property type="protein sequence ID" value="STX31066.1"/>
    <property type="molecule type" value="Genomic_DNA"/>
</dbReference>